<dbReference type="GO" id="GO:0005886">
    <property type="term" value="C:plasma membrane"/>
    <property type="evidence" value="ECO:0007669"/>
    <property type="project" value="UniProtKB-SubCell"/>
</dbReference>
<name>A0A7Y0BNR0_9SPHN</name>
<keyword evidence="3" id="KW-0645">Protease</keyword>
<dbReference type="GO" id="GO:0008233">
    <property type="term" value="F:peptidase activity"/>
    <property type="evidence" value="ECO:0007669"/>
    <property type="project" value="UniProtKB-KW"/>
</dbReference>
<dbReference type="AlphaFoldDB" id="A0A7Y0BNR0"/>
<keyword evidence="5 10" id="KW-0378">Hydrolase</keyword>
<dbReference type="NCBIfam" id="TIGR03109">
    <property type="entry name" value="exosort_XrtA"/>
    <property type="match status" value="1"/>
</dbReference>
<keyword evidence="7 8" id="KW-0472">Membrane</keyword>
<evidence type="ECO:0000313" key="10">
    <source>
        <dbReference type="EMBL" id="NML93689.1"/>
    </source>
</evidence>
<feature type="transmembrane region" description="Helical" evidence="8">
    <location>
        <begin position="81"/>
        <end position="99"/>
    </location>
</feature>
<dbReference type="RefSeq" id="WP_169492960.1">
    <property type="nucleotide sequence ID" value="NZ_JABBGM010000003.1"/>
</dbReference>
<protein>
    <submittedName>
        <fullName evidence="10">Exosortase A</fullName>
        <ecNumber evidence="10">3.4.22.-</ecNumber>
    </submittedName>
</protein>
<feature type="transmembrane region" description="Helical" evidence="8">
    <location>
        <begin position="197"/>
        <end position="213"/>
    </location>
</feature>
<evidence type="ECO:0000256" key="4">
    <source>
        <dbReference type="ARBA" id="ARBA00022692"/>
    </source>
</evidence>
<feature type="transmembrane region" description="Helical" evidence="8">
    <location>
        <begin position="313"/>
        <end position="331"/>
    </location>
</feature>
<feature type="transmembrane region" description="Helical" evidence="8">
    <location>
        <begin position="220"/>
        <end position="240"/>
    </location>
</feature>
<evidence type="ECO:0000256" key="5">
    <source>
        <dbReference type="ARBA" id="ARBA00022801"/>
    </source>
</evidence>
<keyword evidence="6 8" id="KW-1133">Transmembrane helix</keyword>
<evidence type="ECO:0000256" key="7">
    <source>
        <dbReference type="ARBA" id="ARBA00023136"/>
    </source>
</evidence>
<dbReference type="InterPro" id="IPR014263">
    <property type="entry name" value="Methanolan_biosynth_EpsI"/>
</dbReference>
<evidence type="ECO:0000256" key="2">
    <source>
        <dbReference type="ARBA" id="ARBA00022475"/>
    </source>
</evidence>
<evidence type="ECO:0000313" key="11">
    <source>
        <dbReference type="Proteomes" id="UP000583556"/>
    </source>
</evidence>
<keyword evidence="11" id="KW-1185">Reference proteome</keyword>
<dbReference type="EC" id="3.4.22.-" evidence="10"/>
<dbReference type="Pfam" id="PF09721">
    <property type="entry name" value="Exosortase_EpsH"/>
    <property type="match status" value="1"/>
</dbReference>
<dbReference type="NCBIfam" id="TIGR02602">
    <property type="entry name" value="8TM_EpsH"/>
    <property type="match status" value="1"/>
</dbReference>
<dbReference type="InterPro" id="IPR026392">
    <property type="entry name" value="Exo/Archaeosortase_dom"/>
</dbReference>
<evidence type="ECO:0000256" key="6">
    <source>
        <dbReference type="ARBA" id="ARBA00022989"/>
    </source>
</evidence>
<dbReference type="InterPro" id="IPR019127">
    <property type="entry name" value="Exosortase"/>
</dbReference>
<evidence type="ECO:0000256" key="8">
    <source>
        <dbReference type="SAM" id="Phobius"/>
    </source>
</evidence>
<dbReference type="NCBIfam" id="TIGR02914">
    <property type="entry name" value="EpsI_fam"/>
    <property type="match status" value="1"/>
</dbReference>
<evidence type="ECO:0000256" key="3">
    <source>
        <dbReference type="ARBA" id="ARBA00022670"/>
    </source>
</evidence>
<dbReference type="InterPro" id="IPR017540">
    <property type="entry name" value="Exosortase-1"/>
</dbReference>
<feature type="transmembrane region" description="Helical" evidence="8">
    <location>
        <begin position="260"/>
        <end position="281"/>
    </location>
</feature>
<evidence type="ECO:0000256" key="1">
    <source>
        <dbReference type="ARBA" id="ARBA00004651"/>
    </source>
</evidence>
<reference evidence="10 11" key="1">
    <citation type="submission" date="2020-04" db="EMBL/GenBank/DDBJ databases">
        <title>Novosphingobium sp. TW-4 isolated from soil.</title>
        <authorList>
            <person name="Dahal R.H."/>
            <person name="Chaudhary D.K."/>
        </authorList>
    </citation>
    <scope>NUCLEOTIDE SEQUENCE [LARGE SCALE GENOMIC DNA]</scope>
    <source>
        <strain evidence="10 11">TW-4</strain>
    </source>
</reference>
<dbReference type="EMBL" id="JABBGM010000003">
    <property type="protein sequence ID" value="NML93689.1"/>
    <property type="molecule type" value="Genomic_DNA"/>
</dbReference>
<dbReference type="Proteomes" id="UP000583556">
    <property type="component" value="Unassembled WGS sequence"/>
</dbReference>
<comment type="subcellular location">
    <subcellularLocation>
        <location evidence="1">Cell membrane</location>
        <topology evidence="1">Multi-pass membrane protein</topology>
    </subcellularLocation>
</comment>
<accession>A0A7Y0BNR0</accession>
<comment type="caution">
    <text evidence="10">The sequence shown here is derived from an EMBL/GenBank/DDBJ whole genome shotgun (WGS) entry which is preliminary data.</text>
</comment>
<dbReference type="NCBIfam" id="TIGR04178">
    <property type="entry name" value="exo_archaeo"/>
    <property type="match status" value="1"/>
</dbReference>
<dbReference type="InterPro" id="IPR013426">
    <property type="entry name" value="EpsH-like"/>
</dbReference>
<dbReference type="GO" id="GO:0006508">
    <property type="term" value="P:proteolysis"/>
    <property type="evidence" value="ECO:0007669"/>
    <property type="project" value="UniProtKB-KW"/>
</dbReference>
<feature type="transmembrane region" description="Helical" evidence="8">
    <location>
        <begin position="163"/>
        <end position="185"/>
    </location>
</feature>
<keyword evidence="2" id="KW-1003">Cell membrane</keyword>
<feature type="transmembrane region" description="Helical" evidence="8">
    <location>
        <begin position="21"/>
        <end position="40"/>
    </location>
</feature>
<keyword evidence="4 8" id="KW-0812">Transmembrane</keyword>
<dbReference type="Pfam" id="PF11984">
    <property type="entry name" value="DUF3485"/>
    <property type="match status" value="1"/>
</dbReference>
<feature type="domain" description="Methanolan biosynthesis EpsI" evidence="9">
    <location>
        <begin position="316"/>
        <end position="486"/>
    </location>
</feature>
<gene>
    <name evidence="10" type="primary">xrtA</name>
    <name evidence="10" type="ORF">HHL27_08420</name>
</gene>
<proteinExistence type="predicted"/>
<feature type="transmembrane region" description="Helical" evidence="8">
    <location>
        <begin position="119"/>
        <end position="143"/>
    </location>
</feature>
<organism evidence="10 11">
    <name type="scientific">Novosphingobium olei</name>
    <dbReference type="NCBI Taxonomy" id="2728851"/>
    <lineage>
        <taxon>Bacteria</taxon>
        <taxon>Pseudomonadati</taxon>
        <taxon>Pseudomonadota</taxon>
        <taxon>Alphaproteobacteria</taxon>
        <taxon>Sphingomonadales</taxon>
        <taxon>Sphingomonadaceae</taxon>
        <taxon>Novosphingobium</taxon>
    </lineage>
</organism>
<sequence length="512" mass="55492">MSATAPLPRLLLRLPQDWRRPLGLLALAWCALVAVFFRDWADMAGQWWDSSTYNHVLLVPAILAWLVSQRWPQLRQLTPQGWWPALLPFAGGALLWMLGDFSGFSLARQLGVVVMAQCMVPLLLGPRVTAGLLFPLGYMLFLVPFGDELIPTLQQITARLAMLLLRVAGGPAVLDGVFISTPAGYFEVAEACSGVKFLIAMIAYGTLVSNVCFRSWPRRAAFMALSLVIPVLANGVRAWGTIWLAGIFGIQFAAGFDHIFYGWVFFAVVMACAMALGWRFFDRPVDDPFINAAALEASPVLTKLGRARVAGPLALAGAAAILVTIFAWAAAATRIEAQLPQRIALPQVPGWTQVSIVPEAPWQPLHTGADHRLFGRYADRAGHVVDVSFALYATQSEGREAGGFGQGALPLGSIWAWEGVGPAFADARVDLLQAPGPVHRLAVTRYRSGDVLTGSNARLKLANIRDRLLLRARPTSVLILSSERDVSGASIHAFEAAIGDPAAWMDRIGQAR</sequence>
<feature type="transmembrane region" description="Helical" evidence="8">
    <location>
        <begin position="52"/>
        <end position="69"/>
    </location>
</feature>
<evidence type="ECO:0000259" key="9">
    <source>
        <dbReference type="Pfam" id="PF11984"/>
    </source>
</evidence>